<evidence type="ECO:0000256" key="1">
    <source>
        <dbReference type="SAM" id="MobiDB-lite"/>
    </source>
</evidence>
<keyword evidence="3" id="KW-1185">Reference proteome</keyword>
<protein>
    <submittedName>
        <fullName evidence="2">Uncharacterized protein</fullName>
    </submittedName>
</protein>
<reference evidence="2" key="2">
    <citation type="submission" date="2023-06" db="EMBL/GenBank/DDBJ databases">
        <authorList>
            <person name="Swenson N.G."/>
            <person name="Wegrzyn J.L."/>
            <person name="Mcevoy S.L."/>
        </authorList>
    </citation>
    <scope>NUCLEOTIDE SEQUENCE</scope>
    <source>
        <strain evidence="2">NS2018</strain>
        <tissue evidence="2">Leaf</tissue>
    </source>
</reference>
<feature type="region of interest" description="Disordered" evidence="1">
    <location>
        <begin position="22"/>
        <end position="65"/>
    </location>
</feature>
<reference evidence="2" key="1">
    <citation type="journal article" date="2022" name="Plant J.">
        <title>Strategies of tolerance reflected in two North American maple genomes.</title>
        <authorList>
            <person name="McEvoy S.L."/>
            <person name="Sezen U.U."/>
            <person name="Trouern-Trend A."/>
            <person name="McMahon S.M."/>
            <person name="Schaberg P.G."/>
            <person name="Yang J."/>
            <person name="Wegrzyn J.L."/>
            <person name="Swenson N.G."/>
        </authorList>
    </citation>
    <scope>NUCLEOTIDE SEQUENCE</scope>
    <source>
        <strain evidence="2">NS2018</strain>
    </source>
</reference>
<comment type="caution">
    <text evidence="2">The sequence shown here is derived from an EMBL/GenBank/DDBJ whole genome shotgun (WGS) entry which is preliminary data.</text>
</comment>
<sequence length="77" mass="8267">MKSCGYRQTTAIQSVSLMRMDDGEASVSRQEVGVTDQGLGDSFNDNGDKDEDDGDDNDDDDLASPSSLCVTVFLGLR</sequence>
<proteinExistence type="predicted"/>
<evidence type="ECO:0000313" key="2">
    <source>
        <dbReference type="EMBL" id="KAK0571193.1"/>
    </source>
</evidence>
<evidence type="ECO:0000313" key="3">
    <source>
        <dbReference type="Proteomes" id="UP001168877"/>
    </source>
</evidence>
<dbReference type="Proteomes" id="UP001168877">
    <property type="component" value="Unassembled WGS sequence"/>
</dbReference>
<feature type="compositionally biased region" description="Acidic residues" evidence="1">
    <location>
        <begin position="48"/>
        <end position="62"/>
    </location>
</feature>
<gene>
    <name evidence="2" type="ORF">LWI29_012299</name>
</gene>
<dbReference type="EMBL" id="JAUESC010000388">
    <property type="protein sequence ID" value="KAK0571193.1"/>
    <property type="molecule type" value="Genomic_DNA"/>
</dbReference>
<dbReference type="AlphaFoldDB" id="A0AA39RCG1"/>
<organism evidence="2 3">
    <name type="scientific">Acer saccharum</name>
    <name type="common">Sugar maple</name>
    <dbReference type="NCBI Taxonomy" id="4024"/>
    <lineage>
        <taxon>Eukaryota</taxon>
        <taxon>Viridiplantae</taxon>
        <taxon>Streptophyta</taxon>
        <taxon>Embryophyta</taxon>
        <taxon>Tracheophyta</taxon>
        <taxon>Spermatophyta</taxon>
        <taxon>Magnoliopsida</taxon>
        <taxon>eudicotyledons</taxon>
        <taxon>Gunneridae</taxon>
        <taxon>Pentapetalae</taxon>
        <taxon>rosids</taxon>
        <taxon>malvids</taxon>
        <taxon>Sapindales</taxon>
        <taxon>Sapindaceae</taxon>
        <taxon>Hippocastanoideae</taxon>
        <taxon>Acereae</taxon>
        <taxon>Acer</taxon>
    </lineage>
</organism>
<name>A0AA39RCG1_ACESA</name>
<accession>A0AA39RCG1</accession>